<dbReference type="EMBL" id="DF973244">
    <property type="protein sequence ID" value="GAU22285.1"/>
    <property type="molecule type" value="Genomic_DNA"/>
</dbReference>
<proteinExistence type="predicted"/>
<name>A0A2Z6MGU5_TRISU</name>
<sequence length="66" mass="7326">MMVRKGLETTDRDFKVQLSPLRSLKMHSHNSFGKSGHASAAIVIGTLLDLDDDDDEAIVVKLFLEI</sequence>
<accession>A0A2Z6MGU5</accession>
<reference evidence="2" key="1">
    <citation type="journal article" date="2017" name="Front. Plant Sci.">
        <title>Climate Clever Clovers: New Paradigm to Reduce the Environmental Footprint of Ruminants by Breeding Low Methanogenic Forages Utilizing Haplotype Variation.</title>
        <authorList>
            <person name="Kaur P."/>
            <person name="Appels R."/>
            <person name="Bayer P.E."/>
            <person name="Keeble-Gagnere G."/>
            <person name="Wang J."/>
            <person name="Hirakawa H."/>
            <person name="Shirasawa K."/>
            <person name="Vercoe P."/>
            <person name="Stefanova K."/>
            <person name="Durmic Z."/>
            <person name="Nichols P."/>
            <person name="Revell C."/>
            <person name="Isobe S.N."/>
            <person name="Edwards D."/>
            <person name="Erskine W."/>
        </authorList>
    </citation>
    <scope>NUCLEOTIDE SEQUENCE [LARGE SCALE GENOMIC DNA]</scope>
    <source>
        <strain evidence="2">cv. Daliak</strain>
    </source>
</reference>
<evidence type="ECO:0000313" key="1">
    <source>
        <dbReference type="EMBL" id="GAU22285.1"/>
    </source>
</evidence>
<dbReference type="Proteomes" id="UP000242715">
    <property type="component" value="Unassembled WGS sequence"/>
</dbReference>
<organism evidence="1 2">
    <name type="scientific">Trifolium subterraneum</name>
    <name type="common">Subterranean clover</name>
    <dbReference type="NCBI Taxonomy" id="3900"/>
    <lineage>
        <taxon>Eukaryota</taxon>
        <taxon>Viridiplantae</taxon>
        <taxon>Streptophyta</taxon>
        <taxon>Embryophyta</taxon>
        <taxon>Tracheophyta</taxon>
        <taxon>Spermatophyta</taxon>
        <taxon>Magnoliopsida</taxon>
        <taxon>eudicotyledons</taxon>
        <taxon>Gunneridae</taxon>
        <taxon>Pentapetalae</taxon>
        <taxon>rosids</taxon>
        <taxon>fabids</taxon>
        <taxon>Fabales</taxon>
        <taxon>Fabaceae</taxon>
        <taxon>Papilionoideae</taxon>
        <taxon>50 kb inversion clade</taxon>
        <taxon>NPAAA clade</taxon>
        <taxon>Hologalegina</taxon>
        <taxon>IRL clade</taxon>
        <taxon>Trifolieae</taxon>
        <taxon>Trifolium</taxon>
    </lineage>
</organism>
<gene>
    <name evidence="1" type="ORF">TSUD_260850</name>
</gene>
<evidence type="ECO:0000313" key="2">
    <source>
        <dbReference type="Proteomes" id="UP000242715"/>
    </source>
</evidence>
<keyword evidence="2" id="KW-1185">Reference proteome</keyword>
<dbReference type="AlphaFoldDB" id="A0A2Z6MGU5"/>
<protein>
    <submittedName>
        <fullName evidence="1">Uncharacterized protein</fullName>
    </submittedName>
</protein>